<comment type="caution">
    <text evidence="10">The sequence shown here is derived from an EMBL/GenBank/DDBJ whole genome shotgun (WGS) entry which is preliminary data.</text>
</comment>
<evidence type="ECO:0000256" key="1">
    <source>
        <dbReference type="ARBA" id="ARBA00004651"/>
    </source>
</evidence>
<feature type="transmembrane region" description="Helical" evidence="9">
    <location>
        <begin position="187"/>
        <end position="208"/>
    </location>
</feature>
<dbReference type="InterPro" id="IPR052157">
    <property type="entry name" value="BCAA_transport_permease"/>
</dbReference>
<dbReference type="InterPro" id="IPR001851">
    <property type="entry name" value="ABC_transp_permease"/>
</dbReference>
<keyword evidence="7 9" id="KW-0472">Membrane</keyword>
<dbReference type="Proteomes" id="UP001055156">
    <property type="component" value="Unassembled WGS sequence"/>
</dbReference>
<dbReference type="RefSeq" id="WP_238311434.1">
    <property type="nucleotide sequence ID" value="NZ_BPQV01000006.1"/>
</dbReference>
<gene>
    <name evidence="10" type="primary">livH_6</name>
    <name evidence="10" type="ORF">LKMONMHP_2498</name>
</gene>
<reference evidence="10" key="2">
    <citation type="submission" date="2021-08" db="EMBL/GenBank/DDBJ databases">
        <authorList>
            <person name="Tani A."/>
            <person name="Ola A."/>
            <person name="Ogura Y."/>
            <person name="Katsura K."/>
            <person name="Hayashi T."/>
        </authorList>
    </citation>
    <scope>NUCLEOTIDE SEQUENCE</scope>
    <source>
        <strain evidence="10">NBRC 15689</strain>
    </source>
</reference>
<evidence type="ECO:0000256" key="6">
    <source>
        <dbReference type="ARBA" id="ARBA00022989"/>
    </source>
</evidence>
<keyword evidence="2" id="KW-0813">Transport</keyword>
<feature type="transmembrane region" description="Helical" evidence="9">
    <location>
        <begin position="136"/>
        <end position="156"/>
    </location>
</feature>
<feature type="transmembrane region" description="Helical" evidence="9">
    <location>
        <begin position="258"/>
        <end position="275"/>
    </location>
</feature>
<feature type="transmembrane region" description="Helical" evidence="9">
    <location>
        <begin position="95"/>
        <end position="116"/>
    </location>
</feature>
<comment type="similarity">
    <text evidence="8">Belongs to the binding-protein-dependent transport system permease family. LivHM subfamily.</text>
</comment>
<keyword evidence="6 9" id="KW-1133">Transmembrane helix</keyword>
<evidence type="ECO:0000256" key="2">
    <source>
        <dbReference type="ARBA" id="ARBA00022448"/>
    </source>
</evidence>
<sequence length="284" mass="29881">MATVIALSIDTLSFTLTLLLVTLGLVVIFGMMNVINMAHGEFFLIGAYAVVAITRAGGSFWLGLVLAPCLLALLGFAIEWLVVRHIYRRFIDTILATWGLSLALKQGVIILFGPGSQSVPNPIPGTIDLIGVAYPAYRLFIMAMGLGLALATYWLFFRTSLGLQARGVIANRAMAASLGVNTRRMDWATFATGAALAGFAGAVMSPIMSVDPQMGMGFLVPSFLAVLVGGVNSLVGAALGSGVIGGTTTLLSARLDQADAQILVFLLAIVVIRFFPQGLTGGRR</sequence>
<keyword evidence="11" id="KW-1185">Reference proteome</keyword>
<dbReference type="PANTHER" id="PTHR11795:SF447">
    <property type="entry name" value="ABC TRANSPORTER PERMEASE PROTEIN"/>
    <property type="match status" value="1"/>
</dbReference>
<organism evidence="10 11">
    <name type="scientific">Methylobacterium organophilum</name>
    <dbReference type="NCBI Taxonomy" id="410"/>
    <lineage>
        <taxon>Bacteria</taxon>
        <taxon>Pseudomonadati</taxon>
        <taxon>Pseudomonadota</taxon>
        <taxon>Alphaproteobacteria</taxon>
        <taxon>Hyphomicrobiales</taxon>
        <taxon>Methylobacteriaceae</taxon>
        <taxon>Methylobacterium</taxon>
    </lineage>
</organism>
<evidence type="ECO:0000256" key="9">
    <source>
        <dbReference type="SAM" id="Phobius"/>
    </source>
</evidence>
<evidence type="ECO:0000313" key="11">
    <source>
        <dbReference type="Proteomes" id="UP001055156"/>
    </source>
</evidence>
<keyword evidence="5" id="KW-0029">Amino-acid transport</keyword>
<evidence type="ECO:0000256" key="4">
    <source>
        <dbReference type="ARBA" id="ARBA00022692"/>
    </source>
</evidence>
<feature type="transmembrane region" description="Helical" evidence="9">
    <location>
        <begin position="12"/>
        <end position="35"/>
    </location>
</feature>
<proteinExistence type="inferred from homology"/>
<name>A0ABQ4T8R9_METOR</name>
<reference evidence="10" key="1">
    <citation type="journal article" date="2021" name="Front. Microbiol.">
        <title>Comprehensive Comparative Genomics and Phenotyping of Methylobacterium Species.</title>
        <authorList>
            <person name="Alessa O."/>
            <person name="Ogura Y."/>
            <person name="Fujitani Y."/>
            <person name="Takami H."/>
            <person name="Hayashi T."/>
            <person name="Sahin N."/>
            <person name="Tani A."/>
        </authorList>
    </citation>
    <scope>NUCLEOTIDE SEQUENCE</scope>
    <source>
        <strain evidence="10">NBRC 15689</strain>
    </source>
</reference>
<keyword evidence="3" id="KW-1003">Cell membrane</keyword>
<evidence type="ECO:0000256" key="5">
    <source>
        <dbReference type="ARBA" id="ARBA00022970"/>
    </source>
</evidence>
<dbReference type="PANTHER" id="PTHR11795">
    <property type="entry name" value="BRANCHED-CHAIN AMINO ACID TRANSPORT SYSTEM PERMEASE PROTEIN LIVH"/>
    <property type="match status" value="1"/>
</dbReference>
<evidence type="ECO:0000313" key="10">
    <source>
        <dbReference type="EMBL" id="GJE27638.1"/>
    </source>
</evidence>
<keyword evidence="4 9" id="KW-0812">Transmembrane</keyword>
<dbReference type="Pfam" id="PF02653">
    <property type="entry name" value="BPD_transp_2"/>
    <property type="match status" value="1"/>
</dbReference>
<comment type="subcellular location">
    <subcellularLocation>
        <location evidence="1">Cell membrane</location>
        <topology evidence="1">Multi-pass membrane protein</topology>
    </subcellularLocation>
</comment>
<dbReference type="EMBL" id="BPQV01000006">
    <property type="protein sequence ID" value="GJE27638.1"/>
    <property type="molecule type" value="Genomic_DNA"/>
</dbReference>
<feature type="transmembrane region" description="Helical" evidence="9">
    <location>
        <begin position="220"/>
        <end position="246"/>
    </location>
</feature>
<evidence type="ECO:0000256" key="3">
    <source>
        <dbReference type="ARBA" id="ARBA00022475"/>
    </source>
</evidence>
<dbReference type="CDD" id="cd06582">
    <property type="entry name" value="TM_PBP1_LivH_like"/>
    <property type="match status" value="1"/>
</dbReference>
<feature type="transmembrane region" description="Helical" evidence="9">
    <location>
        <begin position="64"/>
        <end position="83"/>
    </location>
</feature>
<evidence type="ECO:0000256" key="8">
    <source>
        <dbReference type="ARBA" id="ARBA00037998"/>
    </source>
</evidence>
<protein>
    <submittedName>
        <fullName evidence="10">High-affinity branched-chain amino acid transport system permease protein LivH</fullName>
    </submittedName>
</protein>
<evidence type="ECO:0000256" key="7">
    <source>
        <dbReference type="ARBA" id="ARBA00023136"/>
    </source>
</evidence>
<accession>A0ABQ4T8R9</accession>